<dbReference type="RefSeq" id="WP_115499288.1">
    <property type="nucleotide sequence ID" value="NZ_JACRTI010000016.1"/>
</dbReference>
<sequence>MTYTVIWLEKAKAAFEQQKNWYLNTMGRHAAKKFTDAILKDADRLAKSPHLGQIEPILEDLPEHYRSLVCGKHFKLVYFIEETTIYIVAIRDCRQSPGKLREII</sequence>
<evidence type="ECO:0000256" key="1">
    <source>
        <dbReference type="ARBA" id="ARBA00022649"/>
    </source>
</evidence>
<dbReference type="Pfam" id="PF05016">
    <property type="entry name" value="ParE_toxin"/>
    <property type="match status" value="1"/>
</dbReference>
<evidence type="ECO:0000313" key="4">
    <source>
        <dbReference type="Proteomes" id="UP000256321"/>
    </source>
</evidence>
<proteinExistence type="predicted"/>
<dbReference type="Gene3D" id="3.30.2310.20">
    <property type="entry name" value="RelE-like"/>
    <property type="match status" value="1"/>
</dbReference>
<dbReference type="SUPFAM" id="SSF143011">
    <property type="entry name" value="RelE-like"/>
    <property type="match status" value="1"/>
</dbReference>
<evidence type="ECO:0000313" key="3">
    <source>
        <dbReference type="EMBL" id="RDU49479.1"/>
    </source>
</evidence>
<dbReference type="InterPro" id="IPR035093">
    <property type="entry name" value="RelE/ParE_toxin_dom_sf"/>
</dbReference>
<keyword evidence="5" id="KW-1185">Reference proteome</keyword>
<dbReference type="InterPro" id="IPR007712">
    <property type="entry name" value="RelE/ParE_toxin"/>
</dbReference>
<reference evidence="3 4" key="1">
    <citation type="submission" date="2018-07" db="EMBL/GenBank/DDBJ databases">
        <title>Parabacteroides acidifaciens nov. sp., isolated from human feces.</title>
        <authorList>
            <person name="Wang Y.J."/>
        </authorList>
    </citation>
    <scope>NUCLEOTIDE SEQUENCE [LARGE SCALE GENOMIC DNA]</scope>
    <source>
        <strain evidence="3 4">426-9</strain>
    </source>
</reference>
<accession>A0A3D8HET3</accession>
<evidence type="ECO:0000313" key="2">
    <source>
        <dbReference type="EMBL" id="MBC8601787.1"/>
    </source>
</evidence>
<name>A0A3D8HET3_9BACT</name>
<protein>
    <submittedName>
        <fullName evidence="3">Type II toxin-antitoxin system RelE/ParE family toxin</fullName>
    </submittedName>
</protein>
<reference evidence="2 5" key="2">
    <citation type="submission" date="2020-08" db="EMBL/GenBank/DDBJ databases">
        <title>Genome public.</title>
        <authorList>
            <person name="Liu C."/>
            <person name="Sun Q."/>
        </authorList>
    </citation>
    <scope>NUCLEOTIDE SEQUENCE [LARGE SCALE GENOMIC DNA]</scope>
    <source>
        <strain evidence="2 5">426_9</strain>
    </source>
</reference>
<dbReference type="EMBL" id="JACRTI010000016">
    <property type="protein sequence ID" value="MBC8601787.1"/>
    <property type="molecule type" value="Genomic_DNA"/>
</dbReference>
<dbReference type="EMBL" id="QREV01000016">
    <property type="protein sequence ID" value="RDU49479.1"/>
    <property type="molecule type" value="Genomic_DNA"/>
</dbReference>
<evidence type="ECO:0000313" key="5">
    <source>
        <dbReference type="Proteomes" id="UP000629596"/>
    </source>
</evidence>
<gene>
    <name evidence="3" type="ORF">DWU89_08840</name>
    <name evidence="2" type="ORF">H8784_08635</name>
</gene>
<dbReference type="Proteomes" id="UP000256321">
    <property type="component" value="Unassembled WGS sequence"/>
</dbReference>
<dbReference type="Proteomes" id="UP000629596">
    <property type="component" value="Unassembled WGS sequence"/>
</dbReference>
<dbReference type="AlphaFoldDB" id="A0A3D8HET3"/>
<keyword evidence="1" id="KW-1277">Toxin-antitoxin system</keyword>
<organism evidence="3 4">
    <name type="scientific">Parabacteroides acidifaciens</name>
    <dbReference type="NCBI Taxonomy" id="2290935"/>
    <lineage>
        <taxon>Bacteria</taxon>
        <taxon>Pseudomonadati</taxon>
        <taxon>Bacteroidota</taxon>
        <taxon>Bacteroidia</taxon>
        <taxon>Bacteroidales</taxon>
        <taxon>Tannerellaceae</taxon>
        <taxon>Parabacteroides</taxon>
    </lineage>
</organism>
<comment type="caution">
    <text evidence="3">The sequence shown here is derived from an EMBL/GenBank/DDBJ whole genome shotgun (WGS) entry which is preliminary data.</text>
</comment>